<accession>A0A6C0AZU1</accession>
<proteinExistence type="predicted"/>
<protein>
    <submittedName>
        <fullName evidence="1">Uncharacterized protein</fullName>
    </submittedName>
</protein>
<sequence>MDFLFLIDENEYINTHQDVKNAGIKTKEKVIKHYDCYGRREGRKIKFNIVYMTGVKTLNPVGRYRFGNLLFFTYIVDYLARINDLPISYENFNEITSLGIPLFTEGTTIYTELHTISDSNVDFYLENPKIEKNILIHGFFQTPQTARFIKNKINEYRENIMNLNPYTYDNNNVFIHVRLGDITNNLNQPFEYYDKALSSINFDKGYISSDTITHPICQNLINKYKLFIFSSDEVDTIKFGSSCKKIVLSLGTFSWYIGAFSFESTVYFPEIKKLWHGDIFVFPEWNKINY</sequence>
<dbReference type="AlphaFoldDB" id="A0A6C0AZU1"/>
<reference evidence="1" key="1">
    <citation type="journal article" date="2020" name="Nature">
        <title>Giant virus diversity and host interactions through global metagenomics.</title>
        <authorList>
            <person name="Schulz F."/>
            <person name="Roux S."/>
            <person name="Paez-Espino D."/>
            <person name="Jungbluth S."/>
            <person name="Walsh D.A."/>
            <person name="Denef V.J."/>
            <person name="McMahon K.D."/>
            <person name="Konstantinidis K.T."/>
            <person name="Eloe-Fadrosh E.A."/>
            <person name="Kyrpides N.C."/>
            <person name="Woyke T."/>
        </authorList>
    </citation>
    <scope>NUCLEOTIDE SEQUENCE</scope>
    <source>
        <strain evidence="1">GVMAG-M-3300009182-67</strain>
    </source>
</reference>
<organism evidence="1">
    <name type="scientific">viral metagenome</name>
    <dbReference type="NCBI Taxonomy" id="1070528"/>
    <lineage>
        <taxon>unclassified sequences</taxon>
        <taxon>metagenomes</taxon>
        <taxon>organismal metagenomes</taxon>
    </lineage>
</organism>
<evidence type="ECO:0000313" key="1">
    <source>
        <dbReference type="EMBL" id="QHS85054.1"/>
    </source>
</evidence>
<name>A0A6C0AZU1_9ZZZZ</name>
<dbReference type="EMBL" id="MN739039">
    <property type="protein sequence ID" value="QHS85054.1"/>
    <property type="molecule type" value="Genomic_DNA"/>
</dbReference>